<evidence type="ECO:0000313" key="1">
    <source>
        <dbReference type="EMBL" id="RPB05880.1"/>
    </source>
</evidence>
<reference evidence="1 2" key="1">
    <citation type="journal article" date="2018" name="Nat. Ecol. Evol.">
        <title>Pezizomycetes genomes reveal the molecular basis of ectomycorrhizal truffle lifestyle.</title>
        <authorList>
            <person name="Murat C."/>
            <person name="Payen T."/>
            <person name="Noel B."/>
            <person name="Kuo A."/>
            <person name="Morin E."/>
            <person name="Chen J."/>
            <person name="Kohler A."/>
            <person name="Krizsan K."/>
            <person name="Balestrini R."/>
            <person name="Da Silva C."/>
            <person name="Montanini B."/>
            <person name="Hainaut M."/>
            <person name="Levati E."/>
            <person name="Barry K.W."/>
            <person name="Belfiori B."/>
            <person name="Cichocki N."/>
            <person name="Clum A."/>
            <person name="Dockter R.B."/>
            <person name="Fauchery L."/>
            <person name="Guy J."/>
            <person name="Iotti M."/>
            <person name="Le Tacon F."/>
            <person name="Lindquist E.A."/>
            <person name="Lipzen A."/>
            <person name="Malagnac F."/>
            <person name="Mello A."/>
            <person name="Molinier V."/>
            <person name="Miyauchi S."/>
            <person name="Poulain J."/>
            <person name="Riccioni C."/>
            <person name="Rubini A."/>
            <person name="Sitrit Y."/>
            <person name="Splivallo R."/>
            <person name="Traeger S."/>
            <person name="Wang M."/>
            <person name="Zifcakova L."/>
            <person name="Wipf D."/>
            <person name="Zambonelli A."/>
            <person name="Paolocci F."/>
            <person name="Nowrousian M."/>
            <person name="Ottonello S."/>
            <person name="Baldrian P."/>
            <person name="Spatafora J.W."/>
            <person name="Henrissat B."/>
            <person name="Nagy L.G."/>
            <person name="Aury J.M."/>
            <person name="Wincker P."/>
            <person name="Grigoriev I.V."/>
            <person name="Bonfante P."/>
            <person name="Martin F.M."/>
        </authorList>
    </citation>
    <scope>NUCLEOTIDE SEQUENCE [LARGE SCALE GENOMIC DNA]</scope>
    <source>
        <strain evidence="1 2">120613-1</strain>
    </source>
</reference>
<dbReference type="EMBL" id="ML120352">
    <property type="protein sequence ID" value="RPB05880.1"/>
    <property type="molecule type" value="Genomic_DNA"/>
</dbReference>
<organism evidence="1 2">
    <name type="scientific">Choiromyces venosus 120613-1</name>
    <dbReference type="NCBI Taxonomy" id="1336337"/>
    <lineage>
        <taxon>Eukaryota</taxon>
        <taxon>Fungi</taxon>
        <taxon>Dikarya</taxon>
        <taxon>Ascomycota</taxon>
        <taxon>Pezizomycotina</taxon>
        <taxon>Pezizomycetes</taxon>
        <taxon>Pezizales</taxon>
        <taxon>Tuberaceae</taxon>
        <taxon>Choiromyces</taxon>
    </lineage>
</organism>
<protein>
    <submittedName>
        <fullName evidence="1">Uncharacterized protein</fullName>
    </submittedName>
</protein>
<keyword evidence="2" id="KW-1185">Reference proteome</keyword>
<sequence length="74" mass="8436">MESILILQPFRCEIKQTPIGMLDILYCPENINSTMSYNLIILPVSTKLIKLLNVQHLCNSNCQPLFSGNARQQE</sequence>
<accession>A0A3N4K5Q1</accession>
<name>A0A3N4K5Q1_9PEZI</name>
<dbReference type="Proteomes" id="UP000276215">
    <property type="component" value="Unassembled WGS sequence"/>
</dbReference>
<gene>
    <name evidence="1" type="ORF">L873DRAFT_558713</name>
</gene>
<proteinExistence type="predicted"/>
<evidence type="ECO:0000313" key="2">
    <source>
        <dbReference type="Proteomes" id="UP000276215"/>
    </source>
</evidence>
<dbReference type="AlphaFoldDB" id="A0A3N4K5Q1"/>